<feature type="region of interest" description="Disordered" evidence="1">
    <location>
        <begin position="480"/>
        <end position="513"/>
    </location>
</feature>
<keyword evidence="3" id="KW-1185">Reference proteome</keyword>
<dbReference type="RefSeq" id="WP_150456669.1">
    <property type="nucleotide sequence ID" value="NZ_VYKK01000004.1"/>
</dbReference>
<gene>
    <name evidence="2" type="ORF">F4V43_02510</name>
</gene>
<evidence type="ECO:0000313" key="3">
    <source>
        <dbReference type="Proteomes" id="UP000367750"/>
    </source>
</evidence>
<dbReference type="EMBL" id="VYKK01000004">
    <property type="protein sequence ID" value="KAA9007379.1"/>
    <property type="molecule type" value="Genomic_DNA"/>
</dbReference>
<comment type="caution">
    <text evidence="2">The sequence shown here is derived from an EMBL/GenBank/DDBJ whole genome shotgun (WGS) entry which is preliminary data.</text>
</comment>
<evidence type="ECO:0000313" key="2">
    <source>
        <dbReference type="EMBL" id="KAA9007379.1"/>
    </source>
</evidence>
<sequence>MPKDNTKTTDNIQTEEASNYEDYALQFAQSLSRAYSNNTLINPLWQNELLKGLNMSPRTFDRSRIEEMIKDPKGNEDALKDLSQYLCNVVMQFNRLVSYYASIPTFDYFFVQTNADEEDLKSTVFKKSRKKAATILEKINPKHTFPQILRGCILEDAKFYYVRELNDSVTLQEMPSKYCKIINRTEYGYQYAFNMYYFLQSGVDLNDFAPEFLEYFENFNNDKNKKNTYFYWQPLDPVKAPVFKFDDTRAGLTPPLMGLFLDSAEIQHYKNLLKTKTELETWKIIVGKIPMKQDNKGAVVANNFAIDPHVAGQYTAILQSGVPKGVKVATTPFELDTVDFNQTQSQNSIIGYGQENFYNSAGSTPVLFGSGTVNASGLQANLKVDEAYVIHMYRQFERFLNAYLKSKTGRFRFKTVFPDITIFNKDDKFEKYLKAGQFGYSKTLVSLAMGINSEDMQNLLLYENSINLIEKYLKPLSSSHVQNGDSETGRPKVSDSKISDTGERTRDEDLNNR</sequence>
<dbReference type="OrthoDB" id="2077964at2"/>
<protein>
    <recommendedName>
        <fullName evidence="4">Phage portal protein</fullName>
    </recommendedName>
</protein>
<accession>A0A5J5GGP2</accession>
<proteinExistence type="predicted"/>
<reference evidence="2 3" key="1">
    <citation type="submission" date="2019-09" db="EMBL/GenBank/DDBJ databases">
        <title>Bacillus ochoae sp. nov., Paenibacillus whitsoniae sp. nov., Paenibacillus spiritus sp. nov. Isolated from the Mars Exploration Rover during spacecraft assembly.</title>
        <authorList>
            <person name="Seuylemezian A."/>
            <person name="Vaishampayan P."/>
        </authorList>
    </citation>
    <scope>NUCLEOTIDE SEQUENCE [LARGE SCALE GENOMIC DNA]</scope>
    <source>
        <strain evidence="2 3">MER_111</strain>
    </source>
</reference>
<dbReference type="Proteomes" id="UP000367750">
    <property type="component" value="Unassembled WGS sequence"/>
</dbReference>
<name>A0A5J5GGP2_9BACL</name>
<feature type="compositionally biased region" description="Basic and acidic residues" evidence="1">
    <location>
        <begin position="487"/>
        <end position="513"/>
    </location>
</feature>
<organism evidence="2 3">
    <name type="scientific">Paenibacillus spiritus</name>
    <dbReference type="NCBI Taxonomy" id="2496557"/>
    <lineage>
        <taxon>Bacteria</taxon>
        <taxon>Bacillati</taxon>
        <taxon>Bacillota</taxon>
        <taxon>Bacilli</taxon>
        <taxon>Bacillales</taxon>
        <taxon>Paenibacillaceae</taxon>
        <taxon>Paenibacillus</taxon>
    </lineage>
</organism>
<dbReference type="AlphaFoldDB" id="A0A5J5GGP2"/>
<evidence type="ECO:0008006" key="4">
    <source>
        <dbReference type="Google" id="ProtNLM"/>
    </source>
</evidence>
<evidence type="ECO:0000256" key="1">
    <source>
        <dbReference type="SAM" id="MobiDB-lite"/>
    </source>
</evidence>